<organism evidence="2 3">
    <name type="scientific">Fusarium kuroshium</name>
    <dbReference type="NCBI Taxonomy" id="2010991"/>
    <lineage>
        <taxon>Eukaryota</taxon>
        <taxon>Fungi</taxon>
        <taxon>Dikarya</taxon>
        <taxon>Ascomycota</taxon>
        <taxon>Pezizomycotina</taxon>
        <taxon>Sordariomycetes</taxon>
        <taxon>Hypocreomycetidae</taxon>
        <taxon>Hypocreales</taxon>
        <taxon>Nectriaceae</taxon>
        <taxon>Fusarium</taxon>
        <taxon>Fusarium solani species complex</taxon>
    </lineage>
</organism>
<name>A0A3M2RX31_9HYPO</name>
<feature type="region of interest" description="Disordered" evidence="1">
    <location>
        <begin position="65"/>
        <end position="84"/>
    </location>
</feature>
<evidence type="ECO:0000256" key="1">
    <source>
        <dbReference type="SAM" id="MobiDB-lite"/>
    </source>
</evidence>
<proteinExistence type="predicted"/>
<reference evidence="2 3" key="1">
    <citation type="submission" date="2017-06" db="EMBL/GenBank/DDBJ databases">
        <title>Comparative genomic analysis of Ambrosia Fusariam Clade fungi.</title>
        <authorList>
            <person name="Stajich J.E."/>
            <person name="Carrillo J."/>
            <person name="Kijimoto T."/>
            <person name="Eskalen A."/>
            <person name="O'Donnell K."/>
            <person name="Kasson M."/>
        </authorList>
    </citation>
    <scope>NUCLEOTIDE SEQUENCE [LARGE SCALE GENOMIC DNA]</scope>
    <source>
        <strain evidence="2">UCR3666</strain>
    </source>
</reference>
<protein>
    <submittedName>
        <fullName evidence="2">Uncharacterized protein</fullName>
    </submittedName>
</protein>
<comment type="caution">
    <text evidence="2">The sequence shown here is derived from an EMBL/GenBank/DDBJ whole genome shotgun (WGS) entry which is preliminary data.</text>
</comment>
<feature type="compositionally biased region" description="Polar residues" evidence="1">
    <location>
        <begin position="72"/>
        <end position="84"/>
    </location>
</feature>
<accession>A0A3M2RX31</accession>
<keyword evidence="3" id="KW-1185">Reference proteome</keyword>
<gene>
    <name evidence="2" type="ORF">CDV36_010506</name>
</gene>
<dbReference type="EMBL" id="NKUJ01000226">
    <property type="protein sequence ID" value="RMJ09858.1"/>
    <property type="molecule type" value="Genomic_DNA"/>
</dbReference>
<evidence type="ECO:0000313" key="2">
    <source>
        <dbReference type="EMBL" id="RMJ09858.1"/>
    </source>
</evidence>
<sequence length="84" mass="9447">MSERQLFYFNWIATNFTITADAKEPIFVAYCLANSLAERWDPGKEFYRSYEVAEGQERSQNLGKAKGLLCSGSPSKTEGKIANT</sequence>
<evidence type="ECO:0000313" key="3">
    <source>
        <dbReference type="Proteomes" id="UP000277212"/>
    </source>
</evidence>
<dbReference type="AlphaFoldDB" id="A0A3M2RX31"/>
<dbReference type="Proteomes" id="UP000277212">
    <property type="component" value="Unassembled WGS sequence"/>
</dbReference>